<evidence type="ECO:0000256" key="1">
    <source>
        <dbReference type="ARBA" id="ARBA00022737"/>
    </source>
</evidence>
<evidence type="ECO:0008006" key="5">
    <source>
        <dbReference type="Google" id="ProtNLM"/>
    </source>
</evidence>
<dbReference type="PROSITE" id="PS51125">
    <property type="entry name" value="NHL"/>
    <property type="match status" value="1"/>
</dbReference>
<dbReference type="AlphaFoldDB" id="A0A8J8CA37"/>
<dbReference type="InterPro" id="IPR050952">
    <property type="entry name" value="TRIM-NHL_E3_ligases"/>
</dbReference>
<feature type="region of interest" description="Disordered" evidence="2">
    <location>
        <begin position="1"/>
        <end position="24"/>
    </location>
</feature>
<evidence type="ECO:0000313" key="4">
    <source>
        <dbReference type="Proteomes" id="UP000783863"/>
    </source>
</evidence>
<dbReference type="SUPFAM" id="SSF75011">
    <property type="entry name" value="3-carboxy-cis,cis-mucoante lactonizing enzyme"/>
    <property type="match status" value="1"/>
</dbReference>
<dbReference type="InterPro" id="IPR011042">
    <property type="entry name" value="6-blade_b-propeller_TolB-like"/>
</dbReference>
<dbReference type="GO" id="GO:0008270">
    <property type="term" value="F:zinc ion binding"/>
    <property type="evidence" value="ECO:0007669"/>
    <property type="project" value="UniProtKB-KW"/>
</dbReference>
<dbReference type="PANTHER" id="PTHR24104">
    <property type="entry name" value="E3 UBIQUITIN-PROTEIN LIGASE NHLRC1-RELATED"/>
    <property type="match status" value="1"/>
</dbReference>
<comment type="caution">
    <text evidence="3">The sequence shown here is derived from an EMBL/GenBank/DDBJ whole genome shotgun (WGS) entry which is preliminary data.</text>
</comment>
<gene>
    <name evidence="3" type="ORF">EGD98_02780</name>
</gene>
<accession>A0A8J8CA37</accession>
<sequence length="661" mass="71421">MPSIHQETYGRRAPDLAPPFPRSADGVGLSTPVGVVQDPAGRVWVADAGNSRVLVFDRNLERVFGQVGSFGTAPGEFDLPFRLAHHPSESRVFVTDLGNARVQELAYGEPGEDGVPVTVKQTFGPTTDDFHPNGIALAEDGDGLTVFVADEFYHEDPEDTRSRIVVFDGDGRETDSFRAVTREYDDPIGLYWPQGLDTDPDGNLLVANTGYGQQASEHGRPPYYANVVRCDREGCGVPFPATGTPVLDDQFAIPRAVSYLPDEERIVVPDIGGGHLYAYSPDGDRRGEMPSVIAPDVEDRRFGAPMAVTGYDPGDADPTGAIRGRVLVTEALDHAVSAYRLRFVAERKTQLGAVDGCRRQPGQFDYASGSAVQRAGDPVLWVGDGGNERAQHTGPGLEAPVSPADLTANRFPATLSTWHPGDETYLFAADYTAEADAFTDDHQLHCYRLDDRDPEHVTSFGGWGYFGGDVRLPRGMAVEPLDSDRCRLHVADSLNGRVASWVIDRRTGAVEDHDTRGTFGHDAGEFWLPSDVAIGPEATYVADRSNDRLQYDAGDGWQVVGTAGYGDDSGRFLLPTSLALADGYLFVVDLVNRAIKVFETLPGGGIPDEPVDAFGTFGGQTAGGDLWFPAMVSALAHDDGVTVLLPDSVLNVVYRYEWTAP</sequence>
<dbReference type="RefSeq" id="WP_220586829.1">
    <property type="nucleotide sequence ID" value="NZ_RKLQ01000001.1"/>
</dbReference>
<keyword evidence="4" id="KW-1185">Reference proteome</keyword>
<name>A0A8J8CA37_9EURY</name>
<protein>
    <recommendedName>
        <fullName evidence="5">NHL repeat-containing protein</fullName>
    </recommendedName>
</protein>
<dbReference type="Proteomes" id="UP000783863">
    <property type="component" value="Unassembled WGS sequence"/>
</dbReference>
<dbReference type="InterPro" id="IPR001258">
    <property type="entry name" value="NHL_repeat"/>
</dbReference>
<proteinExistence type="predicted"/>
<evidence type="ECO:0000256" key="2">
    <source>
        <dbReference type="SAM" id="MobiDB-lite"/>
    </source>
</evidence>
<organism evidence="3 4">
    <name type="scientific">Haloarcula salinisoli</name>
    <dbReference type="NCBI Taxonomy" id="2487746"/>
    <lineage>
        <taxon>Archaea</taxon>
        <taxon>Methanobacteriati</taxon>
        <taxon>Methanobacteriota</taxon>
        <taxon>Stenosarchaea group</taxon>
        <taxon>Halobacteria</taxon>
        <taxon>Halobacteriales</taxon>
        <taxon>Haloarculaceae</taxon>
        <taxon>Haloarcula</taxon>
    </lineage>
</organism>
<dbReference type="PANTHER" id="PTHR24104:SF25">
    <property type="entry name" value="PROTEIN LIN-41"/>
    <property type="match status" value="1"/>
</dbReference>
<dbReference type="SUPFAM" id="SSF63829">
    <property type="entry name" value="Calcium-dependent phosphotriesterase"/>
    <property type="match status" value="1"/>
</dbReference>
<reference evidence="3" key="1">
    <citation type="submission" date="2021-06" db="EMBL/GenBank/DDBJ databases">
        <title>Halomicroarcula sp. F24A a new haloarchaeum isolated from saline soil.</title>
        <authorList>
            <person name="Duran-Viseras A."/>
            <person name="Sanchez-Porro C."/>
            <person name="Ventosa A."/>
        </authorList>
    </citation>
    <scope>NUCLEOTIDE SEQUENCE</scope>
    <source>
        <strain evidence="3">F24A</strain>
    </source>
</reference>
<keyword evidence="1" id="KW-0677">Repeat</keyword>
<dbReference type="EMBL" id="RKLQ01000001">
    <property type="protein sequence ID" value="MBX0302593.1"/>
    <property type="molecule type" value="Genomic_DNA"/>
</dbReference>
<evidence type="ECO:0000313" key="3">
    <source>
        <dbReference type="EMBL" id="MBX0302593.1"/>
    </source>
</evidence>
<dbReference type="Gene3D" id="2.120.10.30">
    <property type="entry name" value="TolB, C-terminal domain"/>
    <property type="match status" value="3"/>
</dbReference>
<dbReference type="CDD" id="cd05819">
    <property type="entry name" value="NHL"/>
    <property type="match status" value="1"/>
</dbReference>
<dbReference type="Pfam" id="PF01436">
    <property type="entry name" value="NHL"/>
    <property type="match status" value="1"/>
</dbReference>